<keyword evidence="5" id="KW-1185">Reference proteome</keyword>
<dbReference type="Gene3D" id="1.10.10.10">
    <property type="entry name" value="Winged helix-like DNA-binding domain superfamily/Winged helix DNA-binding domain"/>
    <property type="match status" value="1"/>
</dbReference>
<dbReference type="InterPro" id="IPR014036">
    <property type="entry name" value="DeoR-like_C"/>
</dbReference>
<organism evidence="4 5">
    <name type="scientific">Paenibacillus rhizosphaerae</name>
    <dbReference type="NCBI Taxonomy" id="297318"/>
    <lineage>
        <taxon>Bacteria</taxon>
        <taxon>Bacillati</taxon>
        <taxon>Bacillota</taxon>
        <taxon>Bacilli</taxon>
        <taxon>Bacillales</taxon>
        <taxon>Paenibacillaceae</taxon>
        <taxon>Paenibacillus</taxon>
    </lineage>
</organism>
<dbReference type="STRING" id="297318.BK138_01355"/>
<dbReference type="InterPro" id="IPR036388">
    <property type="entry name" value="WH-like_DNA-bd_sf"/>
</dbReference>
<comment type="caution">
    <text evidence="4">The sequence shown here is derived from an EMBL/GenBank/DDBJ whole genome shotgun (WGS) entry which is preliminary data.</text>
</comment>
<dbReference type="SMART" id="SM00420">
    <property type="entry name" value="HTH_DEOR"/>
    <property type="match status" value="1"/>
</dbReference>
<dbReference type="GO" id="GO:0003700">
    <property type="term" value="F:DNA-binding transcription factor activity"/>
    <property type="evidence" value="ECO:0007669"/>
    <property type="project" value="InterPro"/>
</dbReference>
<evidence type="ECO:0000313" key="5">
    <source>
        <dbReference type="Proteomes" id="UP000187172"/>
    </source>
</evidence>
<sequence>MHAMQRRSEILKMVRENGFKRVSELRDIFQVSEVTIRSDLRTLEEEGKIERSYGGAMVKDEQESPTFSETSLLLSETKSAIAKAAVDLIQPGDSLFLDGSSTTVLLANLARHIENVTIISNSIPIFEQLKEMTTATLIGIPGTLNPRTQTFVGPYAEKMINDLRATKTFISPKGVLLEGLRDITMVEADIRKRMMDSGSEVIVLADHSKFNNNRTLIGIDSFDGVNTIITDRRPDESYMSIFDEKAIRVIIAEAIDE</sequence>
<feature type="domain" description="HTH deoR-type" evidence="3">
    <location>
        <begin position="3"/>
        <end position="58"/>
    </location>
</feature>
<accession>A0A1R1EZP8</accession>
<protein>
    <recommendedName>
        <fullName evidence="3">HTH deoR-type domain-containing protein</fullName>
    </recommendedName>
</protein>
<dbReference type="PRINTS" id="PR00037">
    <property type="entry name" value="HTHLACR"/>
</dbReference>
<dbReference type="InterPro" id="IPR037171">
    <property type="entry name" value="NagB/RpiA_transferase-like"/>
</dbReference>
<dbReference type="InterPro" id="IPR050313">
    <property type="entry name" value="Carb_Metab_HTH_regulators"/>
</dbReference>
<dbReference type="SUPFAM" id="SSF100950">
    <property type="entry name" value="NagB/RpiA/CoA transferase-like"/>
    <property type="match status" value="1"/>
</dbReference>
<gene>
    <name evidence="4" type="ORF">BK138_01355</name>
</gene>
<evidence type="ECO:0000256" key="2">
    <source>
        <dbReference type="ARBA" id="ARBA00023163"/>
    </source>
</evidence>
<evidence type="ECO:0000259" key="3">
    <source>
        <dbReference type="PROSITE" id="PS51000"/>
    </source>
</evidence>
<dbReference type="PANTHER" id="PTHR30363:SF44">
    <property type="entry name" value="AGA OPERON TRANSCRIPTIONAL REPRESSOR-RELATED"/>
    <property type="match status" value="1"/>
</dbReference>
<dbReference type="Pfam" id="PF08220">
    <property type="entry name" value="HTH_DeoR"/>
    <property type="match status" value="1"/>
</dbReference>
<proteinExistence type="predicted"/>
<dbReference type="SUPFAM" id="SSF46785">
    <property type="entry name" value="Winged helix' DNA-binding domain"/>
    <property type="match status" value="1"/>
</dbReference>
<keyword evidence="1" id="KW-0805">Transcription regulation</keyword>
<dbReference type="Pfam" id="PF00455">
    <property type="entry name" value="DeoRC"/>
    <property type="match status" value="1"/>
</dbReference>
<reference evidence="4 5" key="1">
    <citation type="submission" date="2016-11" db="EMBL/GenBank/DDBJ databases">
        <title>Paenibacillus species isolates.</title>
        <authorList>
            <person name="Beno S.M."/>
        </authorList>
    </citation>
    <scope>NUCLEOTIDE SEQUENCE [LARGE SCALE GENOMIC DNA]</scope>
    <source>
        <strain evidence="4 5">FSL R5-0378</strain>
    </source>
</reference>
<dbReference type="EMBL" id="MRTP01000001">
    <property type="protein sequence ID" value="OMF57295.1"/>
    <property type="molecule type" value="Genomic_DNA"/>
</dbReference>
<dbReference type="Proteomes" id="UP000187172">
    <property type="component" value="Unassembled WGS sequence"/>
</dbReference>
<dbReference type="InterPro" id="IPR036390">
    <property type="entry name" value="WH_DNA-bd_sf"/>
</dbReference>
<dbReference type="InterPro" id="IPR001034">
    <property type="entry name" value="DeoR_HTH"/>
</dbReference>
<dbReference type="PANTHER" id="PTHR30363">
    <property type="entry name" value="HTH-TYPE TRANSCRIPTIONAL REGULATOR SRLR-RELATED"/>
    <property type="match status" value="1"/>
</dbReference>
<dbReference type="AlphaFoldDB" id="A0A1R1EZP8"/>
<keyword evidence="2" id="KW-0804">Transcription</keyword>
<evidence type="ECO:0000256" key="1">
    <source>
        <dbReference type="ARBA" id="ARBA00023015"/>
    </source>
</evidence>
<evidence type="ECO:0000313" key="4">
    <source>
        <dbReference type="EMBL" id="OMF57295.1"/>
    </source>
</evidence>
<name>A0A1R1EZP8_9BACL</name>
<dbReference type="PROSITE" id="PS51000">
    <property type="entry name" value="HTH_DEOR_2"/>
    <property type="match status" value="1"/>
</dbReference>
<dbReference type="RefSeq" id="WP_076164900.1">
    <property type="nucleotide sequence ID" value="NZ_MRTP01000001.1"/>
</dbReference>
<dbReference type="SMART" id="SM01134">
    <property type="entry name" value="DeoRC"/>
    <property type="match status" value="1"/>
</dbReference>